<comment type="function">
    <text evidence="7">Key enzyme in folate metabolism. Catalyzes an essential reaction for de novo glycine and purine synthesis, and for DNA precursor synthesis.</text>
</comment>
<evidence type="ECO:0000256" key="1">
    <source>
        <dbReference type="ARBA" id="ARBA00004903"/>
    </source>
</evidence>
<dbReference type="InterPro" id="IPR024072">
    <property type="entry name" value="DHFR-like_dom_sf"/>
</dbReference>
<comment type="similarity">
    <text evidence="2 7 8">Belongs to the dihydrofolate reductase family.</text>
</comment>
<keyword evidence="6 7" id="KW-0560">Oxidoreductase</keyword>
<dbReference type="SUPFAM" id="SSF53597">
    <property type="entry name" value="Dihydrofolate reductase-like"/>
    <property type="match status" value="1"/>
</dbReference>
<dbReference type="InterPro" id="IPR001796">
    <property type="entry name" value="DHFR_dom"/>
</dbReference>
<comment type="pathway">
    <text evidence="1 7">Cofactor biosynthesis; tetrahydrofolate biosynthesis; 5,6,7,8-tetrahydrofolate from 7,8-dihydrofolate: step 1/1.</text>
</comment>
<accession>A0ABY4ETT5</accession>
<evidence type="ECO:0000313" key="10">
    <source>
        <dbReference type="EMBL" id="UOQ47623.1"/>
    </source>
</evidence>
<dbReference type="Proteomes" id="UP000831782">
    <property type="component" value="Chromosome"/>
</dbReference>
<organism evidence="10 11">
    <name type="scientific">Gracilibacillus caseinilyticus</name>
    <dbReference type="NCBI Taxonomy" id="2932256"/>
    <lineage>
        <taxon>Bacteria</taxon>
        <taxon>Bacillati</taxon>
        <taxon>Bacillota</taxon>
        <taxon>Bacilli</taxon>
        <taxon>Bacillales</taxon>
        <taxon>Bacillaceae</taxon>
        <taxon>Gracilibacillus</taxon>
    </lineage>
</organism>
<dbReference type="PROSITE" id="PS51330">
    <property type="entry name" value="DHFR_2"/>
    <property type="match status" value="1"/>
</dbReference>
<reference evidence="10 11" key="1">
    <citation type="submission" date="2022-04" db="EMBL/GenBank/DDBJ databases">
        <title>Gracilibacillus sp. isolated from saltern.</title>
        <authorList>
            <person name="Won M."/>
            <person name="Lee C.-M."/>
            <person name="Woen H.-Y."/>
            <person name="Kwon S.-W."/>
        </authorList>
    </citation>
    <scope>NUCLEOTIDE SEQUENCE [LARGE SCALE GENOMIC DNA]</scope>
    <source>
        <strain evidence="10 11">SSWR10-1</strain>
    </source>
</reference>
<proteinExistence type="inferred from homology"/>
<keyword evidence="5 7" id="KW-0521">NADP</keyword>
<evidence type="ECO:0000256" key="5">
    <source>
        <dbReference type="ARBA" id="ARBA00022857"/>
    </source>
</evidence>
<dbReference type="PIRSF" id="PIRSF000194">
    <property type="entry name" value="DHFR"/>
    <property type="match status" value="1"/>
</dbReference>
<feature type="domain" description="DHFR" evidence="9">
    <location>
        <begin position="1"/>
        <end position="161"/>
    </location>
</feature>
<dbReference type="PANTHER" id="PTHR48069:SF3">
    <property type="entry name" value="DIHYDROFOLATE REDUCTASE"/>
    <property type="match status" value="1"/>
</dbReference>
<evidence type="ECO:0000256" key="6">
    <source>
        <dbReference type="ARBA" id="ARBA00023002"/>
    </source>
</evidence>
<evidence type="ECO:0000256" key="3">
    <source>
        <dbReference type="ARBA" id="ARBA00012856"/>
    </source>
</evidence>
<dbReference type="PRINTS" id="PR00070">
    <property type="entry name" value="DHFR"/>
</dbReference>
<evidence type="ECO:0000256" key="2">
    <source>
        <dbReference type="ARBA" id="ARBA00009539"/>
    </source>
</evidence>
<evidence type="ECO:0000256" key="8">
    <source>
        <dbReference type="RuleBase" id="RU004474"/>
    </source>
</evidence>
<evidence type="ECO:0000256" key="7">
    <source>
        <dbReference type="PIRNR" id="PIRNR000194"/>
    </source>
</evidence>
<sequence>MISLLFAMGSNRVIGKDNDLPWHLPKDLKFFKDVTINQTIIMGRKTFESMNGPLPKRENIIVTRDKNYTATNSQVIHSIADIQQLNEEQPDKEWFVIGGEYIFEQVLPFADRIYMTYIDETFDGDTFFPEFDESDWHQTKKEKGIKDENNNYDYYFIQYDRKKS</sequence>
<dbReference type="EC" id="1.5.1.3" evidence="3 7"/>
<evidence type="ECO:0000259" key="9">
    <source>
        <dbReference type="PROSITE" id="PS51330"/>
    </source>
</evidence>
<dbReference type="InterPro" id="IPR017925">
    <property type="entry name" value="DHFR_CS"/>
</dbReference>
<evidence type="ECO:0000256" key="4">
    <source>
        <dbReference type="ARBA" id="ARBA00022563"/>
    </source>
</evidence>
<dbReference type="InterPro" id="IPR012259">
    <property type="entry name" value="DHFR"/>
</dbReference>
<dbReference type="PROSITE" id="PS00075">
    <property type="entry name" value="DHFR_1"/>
    <property type="match status" value="1"/>
</dbReference>
<keyword evidence="4 7" id="KW-0554">One-carbon metabolism</keyword>
<gene>
    <name evidence="10" type="ORF">MUN88_16405</name>
</gene>
<dbReference type="PANTHER" id="PTHR48069">
    <property type="entry name" value="DIHYDROFOLATE REDUCTASE"/>
    <property type="match status" value="1"/>
</dbReference>
<dbReference type="Pfam" id="PF00186">
    <property type="entry name" value="DHFR_1"/>
    <property type="match status" value="1"/>
</dbReference>
<comment type="catalytic activity">
    <reaction evidence="7">
        <text>(6S)-5,6,7,8-tetrahydrofolate + NADP(+) = 7,8-dihydrofolate + NADPH + H(+)</text>
        <dbReference type="Rhea" id="RHEA:15009"/>
        <dbReference type="ChEBI" id="CHEBI:15378"/>
        <dbReference type="ChEBI" id="CHEBI:57451"/>
        <dbReference type="ChEBI" id="CHEBI:57453"/>
        <dbReference type="ChEBI" id="CHEBI:57783"/>
        <dbReference type="ChEBI" id="CHEBI:58349"/>
        <dbReference type="EC" id="1.5.1.3"/>
    </reaction>
</comment>
<name>A0ABY4ETT5_9BACI</name>
<dbReference type="RefSeq" id="WP_244716941.1">
    <property type="nucleotide sequence ID" value="NZ_CP095072.1"/>
</dbReference>
<keyword evidence="11" id="KW-1185">Reference proteome</keyword>
<evidence type="ECO:0000313" key="11">
    <source>
        <dbReference type="Proteomes" id="UP000831782"/>
    </source>
</evidence>
<protein>
    <recommendedName>
        <fullName evidence="3 7">Dihydrofolate reductase</fullName>
        <ecNumber evidence="3 7">1.5.1.3</ecNumber>
    </recommendedName>
</protein>
<dbReference type="EMBL" id="CP095072">
    <property type="protein sequence ID" value="UOQ47623.1"/>
    <property type="molecule type" value="Genomic_DNA"/>
</dbReference>
<dbReference type="Gene3D" id="3.40.430.10">
    <property type="entry name" value="Dihydrofolate Reductase, subunit A"/>
    <property type="match status" value="1"/>
</dbReference>
<dbReference type="CDD" id="cd00209">
    <property type="entry name" value="DHFR"/>
    <property type="match status" value="1"/>
</dbReference>